<protein>
    <recommendedName>
        <fullName evidence="3">YwhD family protein</fullName>
    </recommendedName>
</protein>
<accession>A0ABU1J4J5</accession>
<comment type="caution">
    <text evidence="1">The sequence shown here is derived from an EMBL/GenBank/DDBJ whole genome shotgun (WGS) entry which is preliminary data.</text>
</comment>
<proteinExistence type="predicted"/>
<dbReference type="EMBL" id="JAVDQH010000028">
    <property type="protein sequence ID" value="MDR6246423.1"/>
    <property type="molecule type" value="Genomic_DNA"/>
</dbReference>
<organism evidence="1 2">
    <name type="scientific">Paenibacillus hunanensis</name>
    <dbReference type="NCBI Taxonomy" id="539262"/>
    <lineage>
        <taxon>Bacteria</taxon>
        <taxon>Bacillati</taxon>
        <taxon>Bacillota</taxon>
        <taxon>Bacilli</taxon>
        <taxon>Bacillales</taxon>
        <taxon>Paenibacillaceae</taxon>
        <taxon>Paenibacillus</taxon>
    </lineage>
</organism>
<dbReference type="Proteomes" id="UP001185028">
    <property type="component" value="Unassembled WGS sequence"/>
</dbReference>
<evidence type="ECO:0000313" key="2">
    <source>
        <dbReference type="Proteomes" id="UP001185028"/>
    </source>
</evidence>
<reference evidence="1 2" key="1">
    <citation type="submission" date="2023-07" db="EMBL/GenBank/DDBJ databases">
        <title>Genomic Encyclopedia of Type Strains, Phase IV (KMG-IV): sequencing the most valuable type-strain genomes for metagenomic binning, comparative biology and taxonomic classification.</title>
        <authorList>
            <person name="Goeker M."/>
        </authorList>
    </citation>
    <scope>NUCLEOTIDE SEQUENCE [LARGE SCALE GENOMIC DNA]</scope>
    <source>
        <strain evidence="1 2">DSM 22170</strain>
    </source>
</reference>
<gene>
    <name evidence="1" type="ORF">JOC58_004356</name>
</gene>
<name>A0ABU1J4J5_9BACL</name>
<dbReference type="Pfam" id="PF08741">
    <property type="entry name" value="YwhD"/>
    <property type="match status" value="1"/>
</dbReference>
<evidence type="ECO:0000313" key="1">
    <source>
        <dbReference type="EMBL" id="MDR6246423.1"/>
    </source>
</evidence>
<sequence>MDQNMDQNQSAQPAKKAMSLNIISSSTKSSKHKGFGAGAINLNNVSPIIIDGGEAKIDIGAMHAKSKVERGIKFTTNREELESGRQVWVVWVAVDKQPEGGSYAGATACEMWIDEEHKKGWKILADHVNKLDYAIKRRIMLSELGPDDKAALKTLLVSHNEEWWNRSSDELKQALES</sequence>
<dbReference type="InterPro" id="IPR014852">
    <property type="entry name" value="YwhD"/>
</dbReference>
<keyword evidence="2" id="KW-1185">Reference proteome</keyword>
<evidence type="ECO:0008006" key="3">
    <source>
        <dbReference type="Google" id="ProtNLM"/>
    </source>
</evidence>